<evidence type="ECO:0000313" key="1">
    <source>
        <dbReference type="EMBL" id="TBO41196.1"/>
    </source>
</evidence>
<sequence>MKTELVRVENLFAALFRNVSTARHLRDEFDFFWRNAPSERGSVGMAYFIRHSALLQCFDSLLFLLSSRQIWNMGGLGAYASSRGVEGPLLPLTTGDQIEKLNDLLIGHENNIKDIFSLHQDPVAMGFLEHELAHITNVLQDFVGFLNDIEITPSHQGIDGALS</sequence>
<dbReference type="Proteomes" id="UP000291819">
    <property type="component" value="Unassembled WGS sequence"/>
</dbReference>
<name>A0A4Q9HAV7_9SPHI</name>
<gene>
    <name evidence="1" type="ORF">EYS08_15670</name>
</gene>
<dbReference type="OrthoDB" id="760729at2"/>
<protein>
    <submittedName>
        <fullName evidence="1">Uncharacterized protein</fullName>
    </submittedName>
</protein>
<evidence type="ECO:0000313" key="2">
    <source>
        <dbReference type="Proteomes" id="UP000291819"/>
    </source>
</evidence>
<proteinExistence type="predicted"/>
<accession>A0A4Q9HAV7</accession>
<comment type="caution">
    <text evidence="1">The sequence shown here is derived from an EMBL/GenBank/DDBJ whole genome shotgun (WGS) entry which is preliminary data.</text>
</comment>
<keyword evidence="2" id="KW-1185">Reference proteome</keyword>
<reference evidence="1 2" key="1">
    <citation type="submission" date="2019-02" db="EMBL/GenBank/DDBJ databases">
        <title>Pedobacter kyonggii whole genome sequence analysis.</title>
        <authorList>
            <person name="Dahal R.H."/>
        </authorList>
    </citation>
    <scope>NUCLEOTIDE SEQUENCE [LARGE SCALE GENOMIC DNA]</scope>
    <source>
        <strain evidence="1 2">K-4-11-1</strain>
    </source>
</reference>
<dbReference type="RefSeq" id="WP_131030919.1">
    <property type="nucleotide sequence ID" value="NZ_SIXF01000015.1"/>
</dbReference>
<organism evidence="1 2">
    <name type="scientific">Pedobacter kyonggii</name>
    <dbReference type="NCBI Taxonomy" id="1926871"/>
    <lineage>
        <taxon>Bacteria</taxon>
        <taxon>Pseudomonadati</taxon>
        <taxon>Bacteroidota</taxon>
        <taxon>Sphingobacteriia</taxon>
        <taxon>Sphingobacteriales</taxon>
        <taxon>Sphingobacteriaceae</taxon>
        <taxon>Pedobacter</taxon>
    </lineage>
</organism>
<dbReference type="AlphaFoldDB" id="A0A4Q9HAV7"/>
<dbReference type="EMBL" id="SIXF01000015">
    <property type="protein sequence ID" value="TBO41196.1"/>
    <property type="molecule type" value="Genomic_DNA"/>
</dbReference>